<dbReference type="Pfam" id="PF21305">
    <property type="entry name" value="type_II_gspD_N0"/>
    <property type="match status" value="1"/>
</dbReference>
<keyword evidence="9" id="KW-0998">Cell outer membrane</keyword>
<dbReference type="NCBIfam" id="TIGR02517">
    <property type="entry name" value="type_II_gspD"/>
    <property type="match status" value="1"/>
</dbReference>
<evidence type="ECO:0000256" key="3">
    <source>
        <dbReference type="ARBA" id="ARBA00022448"/>
    </source>
</evidence>
<evidence type="ECO:0000256" key="5">
    <source>
        <dbReference type="ARBA" id="ARBA00022692"/>
    </source>
</evidence>
<evidence type="ECO:0000256" key="2">
    <source>
        <dbReference type="ARBA" id="ARBA00006980"/>
    </source>
</evidence>
<dbReference type="KEGG" id="saga:M5M_12147"/>
<dbReference type="GO" id="GO:0009279">
    <property type="term" value="C:cell outer membrane"/>
    <property type="evidence" value="ECO:0007669"/>
    <property type="project" value="UniProtKB-SubCell"/>
</dbReference>
<dbReference type="PRINTS" id="PR00811">
    <property type="entry name" value="BCTERIALGSPD"/>
</dbReference>
<dbReference type="STRING" id="1117647.M5M_12147"/>
<dbReference type="InterPro" id="IPR050810">
    <property type="entry name" value="Bact_Secretion_Sys_Channel"/>
</dbReference>
<dbReference type="InterPro" id="IPR004845">
    <property type="entry name" value="T2SS_GspD_CS"/>
</dbReference>
<dbReference type="InterPro" id="IPR013356">
    <property type="entry name" value="T2SS_GspD"/>
</dbReference>
<keyword evidence="6 11" id="KW-0732">Signal</keyword>
<dbReference type="Proteomes" id="UP000000466">
    <property type="component" value="Chromosome"/>
</dbReference>
<dbReference type="InterPro" id="IPR001775">
    <property type="entry name" value="GspD/PilQ"/>
</dbReference>
<evidence type="ECO:0000256" key="1">
    <source>
        <dbReference type="ARBA" id="ARBA00004442"/>
    </source>
</evidence>
<dbReference type="GO" id="GO:0015627">
    <property type="term" value="C:type II protein secretion system complex"/>
    <property type="evidence" value="ECO:0007669"/>
    <property type="project" value="InterPro"/>
</dbReference>
<dbReference type="InterPro" id="IPR005644">
    <property type="entry name" value="NolW-like"/>
</dbReference>
<evidence type="ECO:0000313" key="15">
    <source>
        <dbReference type="EMBL" id="AGN11331.1"/>
    </source>
</evidence>
<keyword evidence="7" id="KW-0653">Protein transport</keyword>
<evidence type="ECO:0000256" key="9">
    <source>
        <dbReference type="ARBA" id="ARBA00023237"/>
    </source>
</evidence>
<proteinExistence type="inferred from homology"/>
<protein>
    <submittedName>
        <fullName evidence="15">General secretion pathway protein D</fullName>
    </submittedName>
</protein>
<sequence>MMKQNKKNRQKLFIPALLAASILSAGLATAPVLAQQPTYTVNFKDADLQEVVKYVAETTGKTFIVDPSVKGRIKVISSKQMTQEELYNLFLAVLDVHGFAAIESGNVTRIVSSKEARSLPLPVTETATRNSDGMITQVIQLKNVAASKALPVLRPMVPQHAHMAAYDPSNAIIITDTESNIARLQEVIDRIDKAAVFDTELVMLKHAGAEDVVRMLTQLQRQEAGKGGSDNAPMLVADKRSNGVLISGDDLSRSKVKVLIKRLDMPQQQSGNVQVVYLEYADAKQVATVLTNVVKNMSKMDKGEGATATETSVEADEDTNSLLITADPSTLAALKAVIARLDIRRAQVLVEAIIVEILDTNAKNLGIQWFRYPEWDLWLVGINSNIAGVAAGATTNDDGDDDDDEATLVGTLAGITGQTLGQIKTGTGGTDFVVLINALQNQTDANILSTPSLLTSDNHTATINVGQNVPFVTGSYTNTNNSSSNPFQTIQRENVGIMLEVTPHINEGNSVVLDIKQEVSSIAKNEVSATDLITNKRTIETRVLAADGEVVVLGGLMSDDVQTGEQKVPILGDIPLLGRLFKSTSTGVTKANLMVFIRATVLRDDESMRGATAEKYQYIYEMQQKTGSNQGWILEAPQQNKMAPWDPKKGDLFVTPGAKAQAEESGN</sequence>
<keyword evidence="16" id="KW-1185">Reference proteome</keyword>
<dbReference type="PROSITE" id="PS00875">
    <property type="entry name" value="T2SP_D"/>
    <property type="match status" value="1"/>
</dbReference>
<dbReference type="HOGENOM" id="CLU_006756_1_1_6"/>
<dbReference type="Pfam" id="PF03958">
    <property type="entry name" value="Secretin_N"/>
    <property type="match status" value="3"/>
</dbReference>
<keyword evidence="4" id="KW-1134">Transmembrane beta strand</keyword>
<dbReference type="eggNOG" id="COG1450">
    <property type="taxonomic scope" value="Bacteria"/>
</dbReference>
<dbReference type="Gene3D" id="3.30.1370.120">
    <property type="match status" value="3"/>
</dbReference>
<dbReference type="GO" id="GO:0015628">
    <property type="term" value="P:protein secretion by the type II secretion system"/>
    <property type="evidence" value="ECO:0007669"/>
    <property type="project" value="InterPro"/>
</dbReference>
<keyword evidence="3 10" id="KW-0813">Transport</keyword>
<feature type="signal peptide" evidence="11">
    <location>
        <begin position="1"/>
        <end position="30"/>
    </location>
</feature>
<feature type="domain" description="GspD-like N0" evidence="14">
    <location>
        <begin position="41"/>
        <end position="110"/>
    </location>
</feature>
<evidence type="ECO:0000259" key="12">
    <source>
        <dbReference type="Pfam" id="PF00263"/>
    </source>
</evidence>
<feature type="chain" id="PRO_5004479978" evidence="11">
    <location>
        <begin position="31"/>
        <end position="667"/>
    </location>
</feature>
<evidence type="ECO:0000256" key="7">
    <source>
        <dbReference type="ARBA" id="ARBA00022927"/>
    </source>
</evidence>
<evidence type="ECO:0000256" key="8">
    <source>
        <dbReference type="ARBA" id="ARBA00023136"/>
    </source>
</evidence>
<feature type="domain" description="NolW-like" evidence="13">
    <location>
        <begin position="273"/>
        <end position="347"/>
    </location>
</feature>
<feature type="domain" description="Type II/III secretion system secretin-like" evidence="12">
    <location>
        <begin position="438"/>
        <end position="603"/>
    </location>
</feature>
<feature type="domain" description="NolW-like" evidence="13">
    <location>
        <begin position="199"/>
        <end position="269"/>
    </location>
</feature>
<dbReference type="InterPro" id="IPR004846">
    <property type="entry name" value="T2SS/T3SS_dom"/>
</dbReference>
<reference evidence="15 16" key="1">
    <citation type="journal article" date="2013" name="Genome Announc.">
        <title>Complete genome sequence of Simiduia agarivorans SA1(T), a marine bacterium able to degrade a variety of polysaccharides.</title>
        <authorList>
            <person name="Lin S.Y."/>
            <person name="Shieh W.Y."/>
            <person name="Chen J.S."/>
            <person name="Tang S.L."/>
        </authorList>
    </citation>
    <scope>NUCLEOTIDE SEQUENCE [LARGE SCALE GENOMIC DNA]</scope>
    <source>
        <strain evidence="16">DSM 21679 / JCM 13881 / BCRC 17597 / SA1</strain>
    </source>
</reference>
<dbReference type="AlphaFoldDB" id="R9S595"/>
<dbReference type="RefSeq" id="WP_016389383.1">
    <property type="nucleotide sequence ID" value="NC_018868.3"/>
</dbReference>
<evidence type="ECO:0000259" key="13">
    <source>
        <dbReference type="Pfam" id="PF03958"/>
    </source>
</evidence>
<keyword evidence="5" id="KW-0812">Transmembrane</keyword>
<evidence type="ECO:0000313" key="16">
    <source>
        <dbReference type="Proteomes" id="UP000000466"/>
    </source>
</evidence>
<dbReference type="InterPro" id="IPR049371">
    <property type="entry name" value="GspD-like_N0"/>
</dbReference>
<comment type="subcellular location">
    <subcellularLocation>
        <location evidence="1 10">Cell outer membrane</location>
    </subcellularLocation>
</comment>
<evidence type="ECO:0000256" key="11">
    <source>
        <dbReference type="SAM" id="SignalP"/>
    </source>
</evidence>
<evidence type="ECO:0000259" key="14">
    <source>
        <dbReference type="Pfam" id="PF21305"/>
    </source>
</evidence>
<accession>R9S595</accession>
<organism evidence="15 16">
    <name type="scientific">Simiduia agarivorans (strain DSM 21679 / JCM 13881 / BCRC 17597 / SA1)</name>
    <dbReference type="NCBI Taxonomy" id="1117647"/>
    <lineage>
        <taxon>Bacteria</taxon>
        <taxon>Pseudomonadati</taxon>
        <taxon>Pseudomonadota</taxon>
        <taxon>Gammaproteobacteria</taxon>
        <taxon>Cellvibrionales</taxon>
        <taxon>Cellvibrionaceae</taxon>
        <taxon>Simiduia</taxon>
    </lineage>
</organism>
<dbReference type="PANTHER" id="PTHR30332:SF24">
    <property type="entry name" value="SECRETIN GSPD-RELATED"/>
    <property type="match status" value="1"/>
</dbReference>
<dbReference type="Pfam" id="PF00263">
    <property type="entry name" value="Secretin"/>
    <property type="match status" value="1"/>
</dbReference>
<evidence type="ECO:0000256" key="4">
    <source>
        <dbReference type="ARBA" id="ARBA00022452"/>
    </source>
</evidence>
<gene>
    <name evidence="15" type="ordered locus">M5M_12147</name>
</gene>
<name>R9S595_SIMAS</name>
<dbReference type="PANTHER" id="PTHR30332">
    <property type="entry name" value="PROBABLE GENERAL SECRETION PATHWAY PROTEIN D"/>
    <property type="match status" value="1"/>
</dbReference>
<comment type="similarity">
    <text evidence="2">Belongs to the bacterial secretin family. GSP D subfamily.</text>
</comment>
<feature type="domain" description="NolW-like" evidence="13">
    <location>
        <begin position="136"/>
        <end position="194"/>
    </location>
</feature>
<evidence type="ECO:0000256" key="10">
    <source>
        <dbReference type="RuleBase" id="RU004004"/>
    </source>
</evidence>
<dbReference type="EMBL" id="CP003746">
    <property type="protein sequence ID" value="AGN11331.1"/>
    <property type="molecule type" value="Genomic_DNA"/>
</dbReference>
<dbReference type="InterPro" id="IPR038591">
    <property type="entry name" value="NolW-like_sf"/>
</dbReference>
<evidence type="ECO:0000256" key="6">
    <source>
        <dbReference type="ARBA" id="ARBA00022729"/>
    </source>
</evidence>
<keyword evidence="8" id="KW-0472">Membrane</keyword>